<evidence type="ECO:0000256" key="1">
    <source>
        <dbReference type="SAM" id="MobiDB-lite"/>
    </source>
</evidence>
<feature type="region of interest" description="Disordered" evidence="1">
    <location>
        <begin position="117"/>
        <end position="136"/>
    </location>
</feature>
<feature type="region of interest" description="Disordered" evidence="1">
    <location>
        <begin position="1"/>
        <end position="70"/>
    </location>
</feature>
<dbReference type="Proteomes" id="UP000235388">
    <property type="component" value="Unassembled WGS sequence"/>
</dbReference>
<dbReference type="OrthoDB" id="1607513at2759"/>
<feature type="compositionally biased region" description="Basic and acidic residues" evidence="1">
    <location>
        <begin position="123"/>
        <end position="136"/>
    </location>
</feature>
<feature type="compositionally biased region" description="Basic residues" evidence="1">
    <location>
        <begin position="52"/>
        <end position="69"/>
    </location>
</feature>
<dbReference type="EMBL" id="PGCJ01001308">
    <property type="protein sequence ID" value="PLW06528.1"/>
    <property type="molecule type" value="Genomic_DNA"/>
</dbReference>
<dbReference type="AlphaFoldDB" id="A0A2N5RZU6"/>
<accession>A0A2N5RZU6</accession>
<evidence type="ECO:0000313" key="2">
    <source>
        <dbReference type="EMBL" id="PLW06528.1"/>
    </source>
</evidence>
<feature type="compositionally biased region" description="Polar residues" evidence="1">
    <location>
        <begin position="7"/>
        <end position="16"/>
    </location>
</feature>
<proteinExistence type="predicted"/>
<comment type="caution">
    <text evidence="2">The sequence shown here is derived from an EMBL/GenBank/DDBJ whole genome shotgun (WGS) entry which is preliminary data.</text>
</comment>
<protein>
    <submittedName>
        <fullName evidence="2">Uncharacterized protein</fullName>
    </submittedName>
</protein>
<dbReference type="PANTHER" id="PTHR47501:SF5">
    <property type="entry name" value="HAT C-TERMINAL DIMERISATION DOMAIN-CONTAINING PROTEIN"/>
    <property type="match status" value="1"/>
</dbReference>
<name>A0A2N5RZU6_9BASI</name>
<reference evidence="2 3" key="1">
    <citation type="submission" date="2017-11" db="EMBL/GenBank/DDBJ databases">
        <title>De novo assembly and phasing of dikaryotic genomes from two isolates of Puccinia coronata f. sp. avenae, the causal agent of oat crown rust.</title>
        <authorList>
            <person name="Miller M.E."/>
            <person name="Zhang Y."/>
            <person name="Omidvar V."/>
            <person name="Sperschneider J."/>
            <person name="Schwessinger B."/>
            <person name="Raley C."/>
            <person name="Palmer J.M."/>
            <person name="Garnica D."/>
            <person name="Upadhyaya N."/>
            <person name="Rathjen J."/>
            <person name="Taylor J.M."/>
            <person name="Park R.F."/>
            <person name="Dodds P.N."/>
            <person name="Hirsch C.D."/>
            <person name="Kianian S.F."/>
            <person name="Figueroa M."/>
        </authorList>
    </citation>
    <scope>NUCLEOTIDE SEQUENCE [LARGE SCALE GENOMIC DNA]</scope>
    <source>
        <strain evidence="2">12NC29</strain>
    </source>
</reference>
<keyword evidence="3" id="KW-1185">Reference proteome</keyword>
<feature type="compositionally biased region" description="Polar residues" evidence="1">
    <location>
        <begin position="24"/>
        <end position="35"/>
    </location>
</feature>
<gene>
    <name evidence="2" type="ORF">PCANC_28772</name>
</gene>
<evidence type="ECO:0000313" key="3">
    <source>
        <dbReference type="Proteomes" id="UP000235388"/>
    </source>
</evidence>
<sequence length="227" mass="26589">MWMLSRSHPNCVQTSRDSQRRAGLQSSQEVPTNNHSESEAESVTQNQTNQQCRKKRQQKRAAAKRKKTKTVIVTDNDSEAADDIVDFVQDSDNENAKVKKFQTEKISPLDNVRDYFEPPFHANKADKNKDKDHDQDIQGSLKHAAFNNKVFNHLLMIWLVRYSLPWTQFNDFLLHVTFNYVQHGFQIYSWTWAATEAHQLYLNLQTQVVLESQLQVHLDSRHLDHQR</sequence>
<organism evidence="2 3">
    <name type="scientific">Puccinia coronata f. sp. avenae</name>
    <dbReference type="NCBI Taxonomy" id="200324"/>
    <lineage>
        <taxon>Eukaryota</taxon>
        <taxon>Fungi</taxon>
        <taxon>Dikarya</taxon>
        <taxon>Basidiomycota</taxon>
        <taxon>Pucciniomycotina</taxon>
        <taxon>Pucciniomycetes</taxon>
        <taxon>Pucciniales</taxon>
        <taxon>Pucciniaceae</taxon>
        <taxon>Puccinia</taxon>
    </lineage>
</organism>
<dbReference type="PANTHER" id="PTHR47501">
    <property type="entry name" value="TRANSPOSASE-RELATED"/>
    <property type="match status" value="1"/>
</dbReference>